<evidence type="ECO:0000313" key="8">
    <source>
        <dbReference type="EMBL" id="SEP57409.1"/>
    </source>
</evidence>
<dbReference type="EC" id="2.1.1.297" evidence="5"/>
<keyword evidence="9" id="KW-1185">Reference proteome</keyword>
<dbReference type="InterPro" id="IPR004556">
    <property type="entry name" value="HemK-like"/>
</dbReference>
<feature type="binding site" evidence="5">
    <location>
        <position position="183"/>
    </location>
    <ligand>
        <name>S-adenosyl-L-methionine</name>
        <dbReference type="ChEBI" id="CHEBI:59789"/>
    </ligand>
</feature>
<dbReference type="InterPro" id="IPR040758">
    <property type="entry name" value="PrmC_N"/>
</dbReference>
<dbReference type="NCBIfam" id="TIGR03534">
    <property type="entry name" value="RF_mod_PrmC"/>
    <property type="match status" value="1"/>
</dbReference>
<accession>A0A1H8YYX5</accession>
<dbReference type="InterPro" id="IPR002052">
    <property type="entry name" value="DNA_methylase_N6_adenine_CS"/>
</dbReference>
<dbReference type="CDD" id="cd02440">
    <property type="entry name" value="AdoMet_MTases"/>
    <property type="match status" value="1"/>
</dbReference>
<name>A0A1H8YYX5_9RHOB</name>
<evidence type="ECO:0000259" key="7">
    <source>
        <dbReference type="Pfam" id="PF17827"/>
    </source>
</evidence>
<proteinExistence type="inferred from homology"/>
<dbReference type="InterPro" id="IPR029063">
    <property type="entry name" value="SAM-dependent_MTases_sf"/>
</dbReference>
<dbReference type="OrthoDB" id="9800643at2"/>
<dbReference type="InterPro" id="IPR050320">
    <property type="entry name" value="N5-glutamine_MTase"/>
</dbReference>
<dbReference type="STRING" id="657014.SAMN04488092_101218"/>
<dbReference type="AlphaFoldDB" id="A0A1H8YYX5"/>
<dbReference type="InterPro" id="IPR007848">
    <property type="entry name" value="Small_mtfrase_dom"/>
</dbReference>
<dbReference type="PROSITE" id="PS00092">
    <property type="entry name" value="N6_MTASE"/>
    <property type="match status" value="1"/>
</dbReference>
<dbReference type="Pfam" id="PF17827">
    <property type="entry name" value="PrmC_N"/>
    <property type="match status" value="1"/>
</dbReference>
<evidence type="ECO:0000313" key="9">
    <source>
        <dbReference type="Proteomes" id="UP000198634"/>
    </source>
</evidence>
<comment type="function">
    <text evidence="5">Methylates the class 1 translation termination release factors RF1/PrfA and RF2/PrfB on the glutamine residue of the universally conserved GGQ motif.</text>
</comment>
<sequence>MSRTVAEAIRAGAAQLKAAGIDGSDARVLLAGAMGVARERLLIMGPDAVPEAAEAAFTAALARRAAREPVSKILGRRAFWGRAFIVTPDVLDPRPETESLIAEALAGDVPGRVLDLGTGSGCIVVTLLAEWPQAVGVAVDLSDAALDVAGRNAAALGVAERLELIRSDWFSAVEGRFDLIVSNPPYISEAEMAGLSPEVRGHDPLMALSPGGDGLAPYRIIAAQAAGYLTQGGRLMVEIGWQQGADVARIFADAGLVDVRVLPDLDGRDRVVVARHG</sequence>
<evidence type="ECO:0000256" key="3">
    <source>
        <dbReference type="ARBA" id="ARBA00022691"/>
    </source>
</evidence>
<dbReference type="PANTHER" id="PTHR18895">
    <property type="entry name" value="HEMK METHYLTRANSFERASE"/>
    <property type="match status" value="1"/>
</dbReference>
<dbReference type="EMBL" id="FOEP01000001">
    <property type="protein sequence ID" value="SEP57409.1"/>
    <property type="molecule type" value="Genomic_DNA"/>
</dbReference>
<evidence type="ECO:0000256" key="2">
    <source>
        <dbReference type="ARBA" id="ARBA00022679"/>
    </source>
</evidence>
<dbReference type="PANTHER" id="PTHR18895:SF74">
    <property type="entry name" value="MTRF1L RELEASE FACTOR GLUTAMINE METHYLTRANSFERASE"/>
    <property type="match status" value="1"/>
</dbReference>
<feature type="binding site" evidence="5">
    <location>
        <begin position="117"/>
        <end position="121"/>
    </location>
    <ligand>
        <name>S-adenosyl-L-methionine</name>
        <dbReference type="ChEBI" id="CHEBI:59789"/>
    </ligand>
</feature>
<dbReference type="GO" id="GO:0102559">
    <property type="term" value="F:peptide chain release factor N(5)-glutamine methyltransferase activity"/>
    <property type="evidence" value="ECO:0007669"/>
    <property type="project" value="UniProtKB-EC"/>
</dbReference>
<dbReference type="Gene3D" id="1.10.8.10">
    <property type="entry name" value="DNA helicase RuvA subunit, C-terminal domain"/>
    <property type="match status" value="1"/>
</dbReference>
<dbReference type="SUPFAM" id="SSF53335">
    <property type="entry name" value="S-adenosyl-L-methionine-dependent methyltransferases"/>
    <property type="match status" value="1"/>
</dbReference>
<keyword evidence="3 5" id="KW-0949">S-adenosyl-L-methionine</keyword>
<feature type="domain" description="Release factor glutamine methyltransferase N-terminal" evidence="7">
    <location>
        <begin position="7"/>
        <end position="75"/>
    </location>
</feature>
<evidence type="ECO:0000256" key="1">
    <source>
        <dbReference type="ARBA" id="ARBA00022603"/>
    </source>
</evidence>
<dbReference type="RefSeq" id="WP_090267098.1">
    <property type="nucleotide sequence ID" value="NZ_FOEP01000001.1"/>
</dbReference>
<gene>
    <name evidence="5" type="primary">prmC</name>
    <name evidence="8" type="ORF">SAMN04488092_101218</name>
</gene>
<evidence type="ECO:0000256" key="4">
    <source>
        <dbReference type="ARBA" id="ARBA00048391"/>
    </source>
</evidence>
<dbReference type="Proteomes" id="UP000198634">
    <property type="component" value="Unassembled WGS sequence"/>
</dbReference>
<feature type="binding site" evidence="5">
    <location>
        <position position="140"/>
    </location>
    <ligand>
        <name>S-adenosyl-L-methionine</name>
        <dbReference type="ChEBI" id="CHEBI:59789"/>
    </ligand>
</feature>
<dbReference type="InterPro" id="IPR019874">
    <property type="entry name" value="RF_methyltr_PrmC"/>
</dbReference>
<comment type="catalytic activity">
    <reaction evidence="4 5">
        <text>L-glutaminyl-[peptide chain release factor] + S-adenosyl-L-methionine = N(5)-methyl-L-glutaminyl-[peptide chain release factor] + S-adenosyl-L-homocysteine + H(+)</text>
        <dbReference type="Rhea" id="RHEA:42896"/>
        <dbReference type="Rhea" id="RHEA-COMP:10271"/>
        <dbReference type="Rhea" id="RHEA-COMP:10272"/>
        <dbReference type="ChEBI" id="CHEBI:15378"/>
        <dbReference type="ChEBI" id="CHEBI:30011"/>
        <dbReference type="ChEBI" id="CHEBI:57856"/>
        <dbReference type="ChEBI" id="CHEBI:59789"/>
        <dbReference type="ChEBI" id="CHEBI:61891"/>
        <dbReference type="EC" id="2.1.1.297"/>
    </reaction>
</comment>
<protein>
    <recommendedName>
        <fullName evidence="5">Release factor glutamine methyltransferase</fullName>
        <shortName evidence="5">RF MTase</shortName>
        <ecNumber evidence="5">2.1.1.297</ecNumber>
    </recommendedName>
    <alternativeName>
        <fullName evidence="5">N5-glutamine methyltransferase PrmC</fullName>
    </alternativeName>
    <alternativeName>
        <fullName evidence="5">Protein-(glutamine-N5) MTase PrmC</fullName>
    </alternativeName>
    <alternativeName>
        <fullName evidence="5">Protein-glutamine N-methyltransferase PrmC</fullName>
    </alternativeName>
</protein>
<organism evidence="8 9">
    <name type="scientific">Thalassovita taeanensis</name>
    <dbReference type="NCBI Taxonomy" id="657014"/>
    <lineage>
        <taxon>Bacteria</taxon>
        <taxon>Pseudomonadati</taxon>
        <taxon>Pseudomonadota</taxon>
        <taxon>Alphaproteobacteria</taxon>
        <taxon>Rhodobacterales</taxon>
        <taxon>Roseobacteraceae</taxon>
        <taxon>Thalassovita</taxon>
    </lineage>
</organism>
<dbReference type="HAMAP" id="MF_02126">
    <property type="entry name" value="RF_methyltr_PrmC"/>
    <property type="match status" value="1"/>
</dbReference>
<dbReference type="NCBIfam" id="TIGR00536">
    <property type="entry name" value="hemK_fam"/>
    <property type="match status" value="1"/>
</dbReference>
<dbReference type="GO" id="GO:0032259">
    <property type="term" value="P:methylation"/>
    <property type="evidence" value="ECO:0007669"/>
    <property type="project" value="UniProtKB-KW"/>
</dbReference>
<dbReference type="Pfam" id="PF05175">
    <property type="entry name" value="MTS"/>
    <property type="match status" value="1"/>
</dbReference>
<dbReference type="GO" id="GO:0003676">
    <property type="term" value="F:nucleic acid binding"/>
    <property type="evidence" value="ECO:0007669"/>
    <property type="project" value="InterPro"/>
</dbReference>
<feature type="domain" description="Methyltransferase small" evidence="6">
    <location>
        <begin position="100"/>
        <end position="191"/>
    </location>
</feature>
<evidence type="ECO:0000259" key="6">
    <source>
        <dbReference type="Pfam" id="PF05175"/>
    </source>
</evidence>
<evidence type="ECO:0000256" key="5">
    <source>
        <dbReference type="HAMAP-Rule" id="MF_02126"/>
    </source>
</evidence>
<feature type="binding site" evidence="5">
    <location>
        <position position="169"/>
    </location>
    <ligand>
        <name>S-adenosyl-L-methionine</name>
        <dbReference type="ChEBI" id="CHEBI:59789"/>
    </ligand>
</feature>
<dbReference type="Gene3D" id="3.40.50.150">
    <property type="entry name" value="Vaccinia Virus protein VP39"/>
    <property type="match status" value="1"/>
</dbReference>
<reference evidence="8 9" key="1">
    <citation type="submission" date="2016-10" db="EMBL/GenBank/DDBJ databases">
        <authorList>
            <person name="de Groot N.N."/>
        </authorList>
    </citation>
    <scope>NUCLEOTIDE SEQUENCE [LARGE SCALE GENOMIC DNA]</scope>
    <source>
        <strain evidence="8 9">DSM 22007</strain>
    </source>
</reference>
<comment type="similarity">
    <text evidence="5">Belongs to the protein N5-glutamine methyltransferase family. PrmC subfamily.</text>
</comment>
<keyword evidence="1 5" id="KW-0489">Methyltransferase</keyword>
<keyword evidence="2 5" id="KW-0808">Transferase</keyword>
<feature type="binding site" evidence="5">
    <location>
        <begin position="183"/>
        <end position="186"/>
    </location>
    <ligand>
        <name>substrate</name>
    </ligand>
</feature>